<protein>
    <recommendedName>
        <fullName evidence="3">ABC transporter ATPase</fullName>
    </recommendedName>
</protein>
<dbReference type="Proteomes" id="UP001310022">
    <property type="component" value="Unassembled WGS sequence"/>
</dbReference>
<name>A0AAN4W0F5_9BACT</name>
<dbReference type="RefSeq" id="WP_053406628.1">
    <property type="nucleotide sequence ID" value="NZ_BQKE01000001.1"/>
</dbReference>
<proteinExistence type="predicted"/>
<comment type="caution">
    <text evidence="1">The sequence shown here is derived from an EMBL/GenBank/DDBJ whole genome shotgun (WGS) entry which is preliminary data.</text>
</comment>
<evidence type="ECO:0000313" key="2">
    <source>
        <dbReference type="Proteomes" id="UP001310022"/>
    </source>
</evidence>
<dbReference type="EMBL" id="BQKE01000001">
    <property type="protein sequence ID" value="GJM62190.1"/>
    <property type="molecule type" value="Genomic_DNA"/>
</dbReference>
<sequence length="159" mass="18048">MYVPFNELPASARLWIYSLDRVLSEEEQTNLQQEAVTFLNQWQAHGKDLHASMRLEEGRFLIIAVDESSAGATGCSIDSSVGFVRQVAENYKTDPFNRTTVYFQGITEGFPMNALKSKIASGEIHAESPMFNTVVQSKEDFENNWILPAKDSWLSRFFN</sequence>
<evidence type="ECO:0008006" key="3">
    <source>
        <dbReference type="Google" id="ProtNLM"/>
    </source>
</evidence>
<evidence type="ECO:0000313" key="1">
    <source>
        <dbReference type="EMBL" id="GJM62190.1"/>
    </source>
</evidence>
<reference evidence="1 2" key="1">
    <citation type="submission" date="2021-12" db="EMBL/GenBank/DDBJ databases">
        <title>Genome sequencing of bacteria with rrn-lacking chromosome and rrn-plasmid.</title>
        <authorList>
            <person name="Anda M."/>
            <person name="Iwasaki W."/>
        </authorList>
    </citation>
    <scope>NUCLEOTIDE SEQUENCE [LARGE SCALE GENOMIC DNA]</scope>
    <source>
        <strain evidence="1 2">NBRC 15940</strain>
    </source>
</reference>
<accession>A0AAN4W0F5</accession>
<gene>
    <name evidence="1" type="ORF">PEDI_27420</name>
</gene>
<organism evidence="1 2">
    <name type="scientific">Persicobacter diffluens</name>
    <dbReference type="NCBI Taxonomy" id="981"/>
    <lineage>
        <taxon>Bacteria</taxon>
        <taxon>Pseudomonadati</taxon>
        <taxon>Bacteroidota</taxon>
        <taxon>Cytophagia</taxon>
        <taxon>Cytophagales</taxon>
        <taxon>Persicobacteraceae</taxon>
        <taxon>Persicobacter</taxon>
    </lineage>
</organism>
<keyword evidence="2" id="KW-1185">Reference proteome</keyword>
<dbReference type="AlphaFoldDB" id="A0AAN4W0F5"/>